<dbReference type="GO" id="GO:0050992">
    <property type="term" value="P:dimethylallyl diphosphate biosynthetic process"/>
    <property type="evidence" value="ECO:0007669"/>
    <property type="project" value="UniProtKB-UniRule"/>
</dbReference>
<dbReference type="CDD" id="cd02885">
    <property type="entry name" value="NUDIX_IPP_Isomerase"/>
    <property type="match status" value="1"/>
</dbReference>
<dbReference type="STRING" id="1068978.AMETH_1567"/>
<dbReference type="Gene3D" id="3.90.79.10">
    <property type="entry name" value="Nucleoside Triphosphate Pyrophosphohydrolase"/>
    <property type="match status" value="1"/>
</dbReference>
<dbReference type="GO" id="GO:0004452">
    <property type="term" value="F:isopentenyl-diphosphate delta-isomerase activity"/>
    <property type="evidence" value="ECO:0007669"/>
    <property type="project" value="UniProtKB-UniRule"/>
</dbReference>
<evidence type="ECO:0000256" key="7">
    <source>
        <dbReference type="ARBA" id="ARBA00023211"/>
    </source>
</evidence>
<feature type="binding site" evidence="10">
    <location>
        <position position="88"/>
    </location>
    <ligand>
        <name>Mg(2+)</name>
        <dbReference type="ChEBI" id="CHEBI:18420"/>
    </ligand>
</feature>
<evidence type="ECO:0000256" key="3">
    <source>
        <dbReference type="ARBA" id="ARBA00012057"/>
    </source>
</evidence>
<evidence type="ECO:0000256" key="1">
    <source>
        <dbReference type="ARBA" id="ARBA00004826"/>
    </source>
</evidence>
<dbReference type="NCBIfam" id="TIGR02150">
    <property type="entry name" value="IPP_isom_1"/>
    <property type="match status" value="1"/>
</dbReference>
<protein>
    <recommendedName>
        <fullName evidence="3 10">Isopentenyl-diphosphate Delta-isomerase</fullName>
        <shortName evidence="10">IPP isomerase</shortName>
        <ecNumber evidence="3 10">5.3.3.2</ecNumber>
    </recommendedName>
    <alternativeName>
        <fullName evidence="10">IPP:DMAPP isomerase</fullName>
    </alternativeName>
    <alternativeName>
        <fullName evidence="10">Isopentenyl pyrophosphate isomerase</fullName>
    </alternativeName>
</protein>
<evidence type="ECO:0000313" key="14">
    <source>
        <dbReference type="Proteomes" id="UP000062973"/>
    </source>
</evidence>
<dbReference type="InterPro" id="IPR056375">
    <property type="entry name" value="Idi_bact"/>
</dbReference>
<dbReference type="PIRSF" id="PIRSF018427">
    <property type="entry name" value="Isopntndiph_ism"/>
    <property type="match status" value="1"/>
</dbReference>
<comment type="cofactor">
    <cofactor evidence="10">
        <name>Mn(2+)</name>
        <dbReference type="ChEBI" id="CHEBI:29035"/>
    </cofactor>
    <text evidence="10">Binds 1 Mn(2+) ion per subunit.</text>
</comment>
<gene>
    <name evidence="10 13" type="primary">idi</name>
    <name evidence="13" type="ORF">AMETH_1567</name>
</gene>
<dbReference type="PROSITE" id="PS51462">
    <property type="entry name" value="NUDIX"/>
    <property type="match status" value="1"/>
</dbReference>
<comment type="pathway">
    <text evidence="1 10">Isoprenoid biosynthesis; dimethylallyl diphosphate biosynthesis; dimethylallyl diphosphate from isopentenyl diphosphate: step 1/1.</text>
</comment>
<keyword evidence="5 10" id="KW-0479">Metal-binding</keyword>
<dbReference type="EC" id="5.3.3.2" evidence="3 10"/>
<dbReference type="PANTHER" id="PTHR10885">
    <property type="entry name" value="ISOPENTENYL-DIPHOSPHATE DELTA-ISOMERASE"/>
    <property type="match status" value="1"/>
</dbReference>
<feature type="active site" evidence="10 11">
    <location>
        <position position="68"/>
    </location>
</feature>
<comment type="cofactor">
    <cofactor evidence="10">
        <name>Mg(2+)</name>
        <dbReference type="ChEBI" id="CHEBI:18420"/>
    </cofactor>
    <text evidence="10">Binds 1 Mg(2+) ion per subunit. The magnesium ion binds only when substrate is bound.</text>
</comment>
<keyword evidence="14" id="KW-1185">Reference proteome</keyword>
<comment type="subcellular location">
    <subcellularLocation>
        <location evidence="10">Cytoplasm</location>
    </subcellularLocation>
</comment>
<dbReference type="InterPro" id="IPR000086">
    <property type="entry name" value="NUDIX_hydrolase_dom"/>
</dbReference>
<keyword evidence="6 10" id="KW-0460">Magnesium</keyword>
<feature type="binding site" evidence="10">
    <location>
        <position position="26"/>
    </location>
    <ligand>
        <name>Mn(2+)</name>
        <dbReference type="ChEBI" id="CHEBI:29035"/>
    </ligand>
</feature>
<dbReference type="RefSeq" id="WP_017987520.1">
    <property type="nucleotide sequence ID" value="NZ_AQUL01000001.1"/>
</dbReference>
<dbReference type="HAMAP" id="MF_00202">
    <property type="entry name" value="Idi"/>
    <property type="match status" value="1"/>
</dbReference>
<dbReference type="GO" id="GO:0046872">
    <property type="term" value="F:metal ion binding"/>
    <property type="evidence" value="ECO:0007669"/>
    <property type="project" value="UniProtKB-KW"/>
</dbReference>
<feature type="binding site" evidence="10">
    <location>
        <position position="115"/>
    </location>
    <ligand>
        <name>Mn(2+)</name>
        <dbReference type="ChEBI" id="CHEBI:29035"/>
    </ligand>
</feature>
<evidence type="ECO:0000256" key="10">
    <source>
        <dbReference type="HAMAP-Rule" id="MF_00202"/>
    </source>
</evidence>
<dbReference type="InterPro" id="IPR015797">
    <property type="entry name" value="NUDIX_hydrolase-like_dom_sf"/>
</dbReference>
<evidence type="ECO:0000313" key="13">
    <source>
        <dbReference type="EMBL" id="AIJ21659.1"/>
    </source>
</evidence>
<dbReference type="FunFam" id="3.90.79.10:FF:000009">
    <property type="entry name" value="Isopentenyl-diphosphate Delta-isomerase"/>
    <property type="match status" value="1"/>
</dbReference>
<dbReference type="Pfam" id="PF00293">
    <property type="entry name" value="NUDIX"/>
    <property type="match status" value="1"/>
</dbReference>
<feature type="binding site" evidence="10">
    <location>
        <position position="117"/>
    </location>
    <ligand>
        <name>Mn(2+)</name>
        <dbReference type="ChEBI" id="CHEBI:29035"/>
    </ligand>
</feature>
<feature type="binding site" evidence="10">
    <location>
        <position position="33"/>
    </location>
    <ligand>
        <name>Mn(2+)</name>
        <dbReference type="ChEBI" id="CHEBI:29035"/>
    </ligand>
</feature>
<reference evidence="13 14" key="1">
    <citation type="submission" date="2014-07" db="EMBL/GenBank/DDBJ databases">
        <title>Whole Genome Sequence of the Amycolatopsis methanolica 239.</title>
        <authorList>
            <person name="Tang B."/>
        </authorList>
    </citation>
    <scope>NUCLEOTIDE SEQUENCE [LARGE SCALE GENOMIC DNA]</scope>
    <source>
        <strain evidence="13 14">239</strain>
    </source>
</reference>
<accession>A0A076MLP7</accession>
<proteinExistence type="inferred from homology"/>
<feature type="active site" evidence="10 11">
    <location>
        <position position="117"/>
    </location>
</feature>
<evidence type="ECO:0000256" key="5">
    <source>
        <dbReference type="ARBA" id="ARBA00022723"/>
    </source>
</evidence>
<dbReference type="SUPFAM" id="SSF55811">
    <property type="entry name" value="Nudix"/>
    <property type="match status" value="1"/>
</dbReference>
<dbReference type="GO" id="GO:0008299">
    <property type="term" value="P:isoprenoid biosynthetic process"/>
    <property type="evidence" value="ECO:0007669"/>
    <property type="project" value="UniProtKB-UniRule"/>
</dbReference>
<evidence type="ECO:0000259" key="12">
    <source>
        <dbReference type="PROSITE" id="PS51462"/>
    </source>
</evidence>
<dbReference type="HOGENOM" id="CLU_060552_2_0_11"/>
<evidence type="ECO:0000256" key="4">
    <source>
        <dbReference type="ARBA" id="ARBA00022490"/>
    </source>
</evidence>
<comment type="similarity">
    <text evidence="2 10">Belongs to the IPP isomerase type 1 family.</text>
</comment>
<dbReference type="PATRIC" id="fig|1068978.7.peg.1650"/>
<dbReference type="KEGG" id="amq:AMETH_1567"/>
<organism evidence="13 14">
    <name type="scientific">Amycolatopsis methanolica 239</name>
    <dbReference type="NCBI Taxonomy" id="1068978"/>
    <lineage>
        <taxon>Bacteria</taxon>
        <taxon>Bacillati</taxon>
        <taxon>Actinomycetota</taxon>
        <taxon>Actinomycetes</taxon>
        <taxon>Pseudonocardiales</taxon>
        <taxon>Pseudonocardiaceae</taxon>
        <taxon>Amycolatopsis</taxon>
        <taxon>Amycolatopsis methanolica group</taxon>
    </lineage>
</organism>
<dbReference type="NCBIfam" id="NF002995">
    <property type="entry name" value="PRK03759.1"/>
    <property type="match status" value="1"/>
</dbReference>
<dbReference type="PANTHER" id="PTHR10885:SF0">
    <property type="entry name" value="ISOPENTENYL-DIPHOSPHATE DELTA-ISOMERASE"/>
    <property type="match status" value="1"/>
</dbReference>
<dbReference type="eggNOG" id="COG1443">
    <property type="taxonomic scope" value="Bacteria"/>
</dbReference>
<dbReference type="InterPro" id="IPR011876">
    <property type="entry name" value="IsopentenylPP_isomerase_typ1"/>
</dbReference>
<comment type="catalytic activity">
    <reaction evidence="10">
        <text>isopentenyl diphosphate = dimethylallyl diphosphate</text>
        <dbReference type="Rhea" id="RHEA:23284"/>
        <dbReference type="ChEBI" id="CHEBI:57623"/>
        <dbReference type="ChEBI" id="CHEBI:128769"/>
        <dbReference type="EC" id="5.3.3.2"/>
    </reaction>
</comment>
<dbReference type="AlphaFoldDB" id="A0A076MLP7"/>
<evidence type="ECO:0000256" key="9">
    <source>
        <dbReference type="ARBA" id="ARBA00023235"/>
    </source>
</evidence>
<keyword evidence="4 10" id="KW-0963">Cytoplasm</keyword>
<dbReference type="Proteomes" id="UP000062973">
    <property type="component" value="Chromosome"/>
</dbReference>
<feature type="binding site" evidence="10">
    <location>
        <position position="70"/>
    </location>
    <ligand>
        <name>Mn(2+)</name>
        <dbReference type="ChEBI" id="CHEBI:29035"/>
    </ligand>
</feature>
<evidence type="ECO:0000256" key="11">
    <source>
        <dbReference type="PIRSR" id="PIRSR018427-1"/>
    </source>
</evidence>
<feature type="domain" description="Nudix hydrolase" evidence="12">
    <location>
        <begin position="31"/>
        <end position="165"/>
    </location>
</feature>
<sequence>MAQEELVVLLDERFDPVGTAPKRTVHDAHTPLHLAFSCYVFDRAGRVLLTRRAIGKKTWPGVWTNSFCGHPGPGEDMAEAIARRAKQELGLEVTGLRKVLPDFRYTAMDAGGVVENEFCPVWVAEADADPLPEPDEVCEWRWSAWTDLVESMSRTPFVFSPWSQLQVPRLAETLSAGATQR</sequence>
<comment type="function">
    <text evidence="10">Catalyzes the 1,3-allylic rearrangement of the homoallylic substrate isopentenyl (IPP) to its highly electrophilic allylic isomer, dimethylallyl diphosphate (DMAPP).</text>
</comment>
<keyword evidence="9 10" id="KW-0413">Isomerase</keyword>
<evidence type="ECO:0000256" key="2">
    <source>
        <dbReference type="ARBA" id="ARBA00007579"/>
    </source>
</evidence>
<evidence type="ECO:0000256" key="6">
    <source>
        <dbReference type="ARBA" id="ARBA00022842"/>
    </source>
</evidence>
<name>A0A076MLP7_AMYME</name>
<dbReference type="UniPathway" id="UPA00059">
    <property type="reaction ID" value="UER00104"/>
</dbReference>
<dbReference type="EMBL" id="CP009110">
    <property type="protein sequence ID" value="AIJ21659.1"/>
    <property type="molecule type" value="Genomic_DNA"/>
</dbReference>
<keyword evidence="7 10" id="KW-0464">Manganese</keyword>
<dbReference type="OrthoDB" id="9809458at2"/>
<dbReference type="GO" id="GO:0005737">
    <property type="term" value="C:cytoplasm"/>
    <property type="evidence" value="ECO:0007669"/>
    <property type="project" value="UniProtKB-SubCell"/>
</dbReference>
<keyword evidence="8 10" id="KW-0414">Isoprene biosynthesis</keyword>
<evidence type="ECO:0000256" key="8">
    <source>
        <dbReference type="ARBA" id="ARBA00023229"/>
    </source>
</evidence>